<evidence type="ECO:0000313" key="4">
    <source>
        <dbReference type="Proteomes" id="UP000011087"/>
    </source>
</evidence>
<evidence type="ECO:0000313" key="2">
    <source>
        <dbReference type="EMBL" id="EKX32695.1"/>
    </source>
</evidence>
<dbReference type="PROSITE" id="PS50297">
    <property type="entry name" value="ANK_REP_REGION"/>
    <property type="match status" value="1"/>
</dbReference>
<name>L1IA21_GUITC</name>
<dbReference type="Pfam" id="PF12796">
    <property type="entry name" value="Ank_2"/>
    <property type="match status" value="1"/>
</dbReference>
<dbReference type="PaxDb" id="55529-EKX32695"/>
<keyword evidence="1" id="KW-0040">ANK repeat</keyword>
<reference evidence="4" key="2">
    <citation type="submission" date="2012-11" db="EMBL/GenBank/DDBJ databases">
        <authorList>
            <person name="Kuo A."/>
            <person name="Curtis B.A."/>
            <person name="Tanifuji G."/>
            <person name="Burki F."/>
            <person name="Gruber A."/>
            <person name="Irimia M."/>
            <person name="Maruyama S."/>
            <person name="Arias M.C."/>
            <person name="Ball S.G."/>
            <person name="Gile G.H."/>
            <person name="Hirakawa Y."/>
            <person name="Hopkins J.F."/>
            <person name="Rensing S.A."/>
            <person name="Schmutz J."/>
            <person name="Symeonidi A."/>
            <person name="Elias M."/>
            <person name="Eveleigh R.J."/>
            <person name="Herman E.K."/>
            <person name="Klute M.J."/>
            <person name="Nakayama T."/>
            <person name="Obornik M."/>
            <person name="Reyes-Prieto A."/>
            <person name="Armbrust E.V."/>
            <person name="Aves S.J."/>
            <person name="Beiko R.G."/>
            <person name="Coutinho P."/>
            <person name="Dacks J.B."/>
            <person name="Durnford D.G."/>
            <person name="Fast N.M."/>
            <person name="Green B.R."/>
            <person name="Grisdale C."/>
            <person name="Hempe F."/>
            <person name="Henrissat B."/>
            <person name="Hoppner M.P."/>
            <person name="Ishida K.-I."/>
            <person name="Kim E."/>
            <person name="Koreny L."/>
            <person name="Kroth P.G."/>
            <person name="Liu Y."/>
            <person name="Malik S.-B."/>
            <person name="Maier U.G."/>
            <person name="McRose D."/>
            <person name="Mock T."/>
            <person name="Neilson J.A."/>
            <person name="Onodera N.T."/>
            <person name="Poole A.M."/>
            <person name="Pritham E.J."/>
            <person name="Richards T.A."/>
            <person name="Rocap G."/>
            <person name="Roy S.W."/>
            <person name="Sarai C."/>
            <person name="Schaack S."/>
            <person name="Shirato S."/>
            <person name="Slamovits C.H."/>
            <person name="Spencer D.F."/>
            <person name="Suzuki S."/>
            <person name="Worden A.Z."/>
            <person name="Zauner S."/>
            <person name="Barry K."/>
            <person name="Bell C."/>
            <person name="Bharti A.K."/>
            <person name="Crow J.A."/>
            <person name="Grimwood J."/>
            <person name="Kramer R."/>
            <person name="Lindquist E."/>
            <person name="Lucas S."/>
            <person name="Salamov A."/>
            <person name="McFadden G.I."/>
            <person name="Lane C.E."/>
            <person name="Keeling P.J."/>
            <person name="Gray M.W."/>
            <person name="Grigoriev I.V."/>
            <person name="Archibald J.M."/>
        </authorList>
    </citation>
    <scope>NUCLEOTIDE SEQUENCE</scope>
    <source>
        <strain evidence="4">CCMP2712</strain>
    </source>
</reference>
<protein>
    <submittedName>
        <fullName evidence="2 3">Uncharacterized protein</fullName>
    </submittedName>
</protein>
<dbReference type="SMART" id="SM00248">
    <property type="entry name" value="ANK"/>
    <property type="match status" value="2"/>
</dbReference>
<dbReference type="InterPro" id="IPR002110">
    <property type="entry name" value="Ankyrin_rpt"/>
</dbReference>
<sequence length="131" mass="14441">MSPLRLGDTKYGMPYSGGKVNVRNTLWEKDPKAAMGLSLIEVAKDGADPSYAEKLLRIGADPNYPCPYKEKYSALHLAAIKGQTELARLLVKSGGDPHKRCKLGSAMDLARKYGNTETLSAMQEELKQRKK</sequence>
<dbReference type="OrthoDB" id="539213at2759"/>
<dbReference type="KEGG" id="gtt:GUITHDRAFT_121135"/>
<dbReference type="Gene3D" id="1.25.40.20">
    <property type="entry name" value="Ankyrin repeat-containing domain"/>
    <property type="match status" value="1"/>
</dbReference>
<dbReference type="RefSeq" id="XP_005819675.1">
    <property type="nucleotide sequence ID" value="XM_005819618.1"/>
</dbReference>
<evidence type="ECO:0000256" key="1">
    <source>
        <dbReference type="PROSITE-ProRule" id="PRU00023"/>
    </source>
</evidence>
<dbReference type="AlphaFoldDB" id="L1IA21"/>
<dbReference type="EnsemblProtists" id="EKX32695">
    <property type="protein sequence ID" value="EKX32695"/>
    <property type="gene ID" value="GUITHDRAFT_121135"/>
</dbReference>
<dbReference type="GeneID" id="17289417"/>
<proteinExistence type="predicted"/>
<accession>L1IA21</accession>
<keyword evidence="4" id="KW-1185">Reference proteome</keyword>
<evidence type="ECO:0000313" key="3">
    <source>
        <dbReference type="EnsemblProtists" id="EKX32695"/>
    </source>
</evidence>
<organism evidence="2">
    <name type="scientific">Guillardia theta (strain CCMP2712)</name>
    <name type="common">Cryptophyte</name>
    <dbReference type="NCBI Taxonomy" id="905079"/>
    <lineage>
        <taxon>Eukaryota</taxon>
        <taxon>Cryptophyceae</taxon>
        <taxon>Pyrenomonadales</taxon>
        <taxon>Geminigeraceae</taxon>
        <taxon>Guillardia</taxon>
    </lineage>
</organism>
<gene>
    <name evidence="2" type="ORF">GUITHDRAFT_121135</name>
</gene>
<dbReference type="InterPro" id="IPR036770">
    <property type="entry name" value="Ankyrin_rpt-contain_sf"/>
</dbReference>
<feature type="repeat" description="ANK" evidence="1">
    <location>
        <begin position="70"/>
        <end position="102"/>
    </location>
</feature>
<dbReference type="HOGENOM" id="CLU_1931555_0_0_1"/>
<dbReference type="EMBL" id="JH993176">
    <property type="protein sequence ID" value="EKX32695.1"/>
    <property type="molecule type" value="Genomic_DNA"/>
</dbReference>
<dbReference type="PROSITE" id="PS50088">
    <property type="entry name" value="ANK_REPEAT"/>
    <property type="match status" value="1"/>
</dbReference>
<reference evidence="3" key="3">
    <citation type="submission" date="2015-06" db="UniProtKB">
        <authorList>
            <consortium name="EnsemblProtists"/>
        </authorList>
    </citation>
    <scope>IDENTIFICATION</scope>
</reference>
<dbReference type="Proteomes" id="UP000011087">
    <property type="component" value="Unassembled WGS sequence"/>
</dbReference>
<dbReference type="SUPFAM" id="SSF48403">
    <property type="entry name" value="Ankyrin repeat"/>
    <property type="match status" value="1"/>
</dbReference>
<reference evidence="2 4" key="1">
    <citation type="journal article" date="2012" name="Nature">
        <title>Algal genomes reveal evolutionary mosaicism and the fate of nucleomorphs.</title>
        <authorList>
            <consortium name="DOE Joint Genome Institute"/>
            <person name="Curtis B.A."/>
            <person name="Tanifuji G."/>
            <person name="Burki F."/>
            <person name="Gruber A."/>
            <person name="Irimia M."/>
            <person name="Maruyama S."/>
            <person name="Arias M.C."/>
            <person name="Ball S.G."/>
            <person name="Gile G.H."/>
            <person name="Hirakawa Y."/>
            <person name="Hopkins J.F."/>
            <person name="Kuo A."/>
            <person name="Rensing S.A."/>
            <person name="Schmutz J."/>
            <person name="Symeonidi A."/>
            <person name="Elias M."/>
            <person name="Eveleigh R.J."/>
            <person name="Herman E.K."/>
            <person name="Klute M.J."/>
            <person name="Nakayama T."/>
            <person name="Obornik M."/>
            <person name="Reyes-Prieto A."/>
            <person name="Armbrust E.V."/>
            <person name="Aves S.J."/>
            <person name="Beiko R.G."/>
            <person name="Coutinho P."/>
            <person name="Dacks J.B."/>
            <person name="Durnford D.G."/>
            <person name="Fast N.M."/>
            <person name="Green B.R."/>
            <person name="Grisdale C.J."/>
            <person name="Hempel F."/>
            <person name="Henrissat B."/>
            <person name="Hoppner M.P."/>
            <person name="Ishida K."/>
            <person name="Kim E."/>
            <person name="Koreny L."/>
            <person name="Kroth P.G."/>
            <person name="Liu Y."/>
            <person name="Malik S.B."/>
            <person name="Maier U.G."/>
            <person name="McRose D."/>
            <person name="Mock T."/>
            <person name="Neilson J.A."/>
            <person name="Onodera N.T."/>
            <person name="Poole A.M."/>
            <person name="Pritham E.J."/>
            <person name="Richards T.A."/>
            <person name="Rocap G."/>
            <person name="Roy S.W."/>
            <person name="Sarai C."/>
            <person name="Schaack S."/>
            <person name="Shirato S."/>
            <person name="Slamovits C.H."/>
            <person name="Spencer D.F."/>
            <person name="Suzuki S."/>
            <person name="Worden A.Z."/>
            <person name="Zauner S."/>
            <person name="Barry K."/>
            <person name="Bell C."/>
            <person name="Bharti A.K."/>
            <person name="Crow J.A."/>
            <person name="Grimwood J."/>
            <person name="Kramer R."/>
            <person name="Lindquist E."/>
            <person name="Lucas S."/>
            <person name="Salamov A."/>
            <person name="McFadden G.I."/>
            <person name="Lane C.E."/>
            <person name="Keeling P.J."/>
            <person name="Gray M.W."/>
            <person name="Grigoriev I.V."/>
            <person name="Archibald J.M."/>
        </authorList>
    </citation>
    <scope>NUCLEOTIDE SEQUENCE</scope>
    <source>
        <strain evidence="2 4">CCMP2712</strain>
    </source>
</reference>